<dbReference type="Pfam" id="PF00106">
    <property type="entry name" value="adh_short"/>
    <property type="match status" value="1"/>
</dbReference>
<dbReference type="GO" id="GO:0005783">
    <property type="term" value="C:endoplasmic reticulum"/>
    <property type="evidence" value="ECO:0007669"/>
    <property type="project" value="TreeGrafter"/>
</dbReference>
<dbReference type="AlphaFoldDB" id="A0A5J5SIV8"/>
<gene>
    <name evidence="4" type="ORF">ES319_D02G179000v1</name>
</gene>
<dbReference type="InterPro" id="IPR002347">
    <property type="entry name" value="SDR_fam"/>
</dbReference>
<evidence type="ECO:0000313" key="4">
    <source>
        <dbReference type="EMBL" id="KAB2041889.1"/>
    </source>
</evidence>
<dbReference type="PIRSF" id="PIRSF000126">
    <property type="entry name" value="11-beta-HSD1"/>
    <property type="match status" value="1"/>
</dbReference>
<evidence type="ECO:0000256" key="1">
    <source>
        <dbReference type="ARBA" id="ARBA00022857"/>
    </source>
</evidence>
<keyword evidence="2" id="KW-0560">Oxidoreductase</keyword>
<dbReference type="EMBL" id="CM018216">
    <property type="protein sequence ID" value="KAB2041889.1"/>
    <property type="molecule type" value="Genomic_DNA"/>
</dbReference>
<keyword evidence="5" id="KW-1185">Reference proteome</keyword>
<dbReference type="GO" id="GO:0045703">
    <property type="term" value="F:ketoreductase activity"/>
    <property type="evidence" value="ECO:0007669"/>
    <property type="project" value="TreeGrafter"/>
</dbReference>
<proteinExistence type="inferred from homology"/>
<dbReference type="InterPro" id="IPR051019">
    <property type="entry name" value="VLCFA-Steroid_DH"/>
</dbReference>
<dbReference type="FunFam" id="3.40.50.720:FF:000137">
    <property type="entry name" value="Hydroxysteroid (17-beta) dehydrogenase 3"/>
    <property type="match status" value="1"/>
</dbReference>
<organism evidence="4 5">
    <name type="scientific">Gossypium barbadense</name>
    <name type="common">Sea Island cotton</name>
    <name type="synonym">Hibiscus barbadensis</name>
    <dbReference type="NCBI Taxonomy" id="3634"/>
    <lineage>
        <taxon>Eukaryota</taxon>
        <taxon>Viridiplantae</taxon>
        <taxon>Streptophyta</taxon>
        <taxon>Embryophyta</taxon>
        <taxon>Tracheophyta</taxon>
        <taxon>Spermatophyta</taxon>
        <taxon>Magnoliopsida</taxon>
        <taxon>eudicotyledons</taxon>
        <taxon>Gunneridae</taxon>
        <taxon>Pentapetalae</taxon>
        <taxon>rosids</taxon>
        <taxon>malvids</taxon>
        <taxon>Malvales</taxon>
        <taxon>Malvaceae</taxon>
        <taxon>Malvoideae</taxon>
        <taxon>Gossypium</taxon>
    </lineage>
</organism>
<accession>A0A5J5SIV8</accession>
<name>A0A5J5SIV8_GOSBA</name>
<keyword evidence="1" id="KW-0521">NADP</keyword>
<dbReference type="Gene3D" id="3.40.50.720">
    <property type="entry name" value="NAD(P)-binding Rossmann-like Domain"/>
    <property type="match status" value="1"/>
</dbReference>
<dbReference type="PRINTS" id="PR00080">
    <property type="entry name" value="SDRFAMILY"/>
</dbReference>
<dbReference type="SUPFAM" id="SSF51735">
    <property type="entry name" value="NAD(P)-binding Rossmann-fold domains"/>
    <property type="match status" value="1"/>
</dbReference>
<protein>
    <submittedName>
        <fullName evidence="4">Uncharacterized protein</fullName>
    </submittedName>
</protein>
<evidence type="ECO:0000256" key="3">
    <source>
        <dbReference type="RuleBase" id="RU000363"/>
    </source>
</evidence>
<dbReference type="PRINTS" id="PR00081">
    <property type="entry name" value="GDHRDH"/>
</dbReference>
<dbReference type="OrthoDB" id="5545019at2759"/>
<reference evidence="5" key="1">
    <citation type="journal article" date="2020" name="Nat. Genet.">
        <title>Genomic diversifications of five Gossypium allopolyploid species and their impact on cotton improvement.</title>
        <authorList>
            <person name="Chen Z.J."/>
            <person name="Sreedasyam A."/>
            <person name="Ando A."/>
            <person name="Song Q."/>
            <person name="De Santiago L.M."/>
            <person name="Hulse-Kemp A.M."/>
            <person name="Ding M."/>
            <person name="Ye W."/>
            <person name="Kirkbride R.C."/>
            <person name="Jenkins J."/>
            <person name="Plott C."/>
            <person name="Lovell J."/>
            <person name="Lin Y.M."/>
            <person name="Vaughn R."/>
            <person name="Liu B."/>
            <person name="Simpson S."/>
            <person name="Scheffler B.E."/>
            <person name="Wen L."/>
            <person name="Saski C.A."/>
            <person name="Grover C.E."/>
            <person name="Hu G."/>
            <person name="Conover J.L."/>
            <person name="Carlson J.W."/>
            <person name="Shu S."/>
            <person name="Boston L.B."/>
            <person name="Williams M."/>
            <person name="Peterson D.G."/>
            <person name="McGee K."/>
            <person name="Jones D.C."/>
            <person name="Wendel J.F."/>
            <person name="Stelly D.M."/>
            <person name="Grimwood J."/>
            <person name="Schmutz J."/>
        </authorList>
    </citation>
    <scope>NUCLEOTIDE SEQUENCE [LARGE SCALE GENOMIC DNA]</scope>
    <source>
        <strain evidence="5">cv. 3-79</strain>
    </source>
</reference>
<dbReference type="CDD" id="cd05356">
    <property type="entry name" value="17beta-HSD1_like_SDR_c"/>
    <property type="match status" value="1"/>
</dbReference>
<comment type="similarity">
    <text evidence="3">Belongs to the short-chain dehydrogenases/reductases (SDR) family.</text>
</comment>
<dbReference type="Proteomes" id="UP000327439">
    <property type="component" value="Chromosome D02"/>
</dbReference>
<evidence type="ECO:0000256" key="2">
    <source>
        <dbReference type="ARBA" id="ARBA00023002"/>
    </source>
</evidence>
<evidence type="ECO:0000313" key="5">
    <source>
        <dbReference type="Proteomes" id="UP000327439"/>
    </source>
</evidence>
<sequence>MQPTWLLALSFLGFLSFLTHSISLLNWVFTTFLRSPKNLNNYGSWALITGATDGIGKAFANQLVRQGLNLILVSRNLNKLKTVSAEIRAQFPHLKIKVVAHDFSGNLSAGVGLIEEAVKGVEVGVLINNVGITYPRAMYFHEVEEEVVKGIIRVNLEGTTWVTRAVLPEMLNRKRGAIVNVGSGASIVVPLHPLYTIYAATKAYIDKLSRSLYVEYKLRGIDVQCQVPLYVATNLASKVASIEKSMFVPSPEDYAKAAIRQIGYEPRCTPYWSHAVQWCFARLLPDVLLDAWRLSIALRRRAEICFEGIKIQLFKSLAHNIQYDTYM</sequence>
<dbReference type="PANTHER" id="PTHR43899:SF26">
    <property type="entry name" value="ENOYL-(ACYL CARRIER) REDUCTASE"/>
    <property type="match status" value="1"/>
</dbReference>
<dbReference type="PANTHER" id="PTHR43899">
    <property type="entry name" value="RH59310P"/>
    <property type="match status" value="1"/>
</dbReference>
<dbReference type="InterPro" id="IPR036291">
    <property type="entry name" value="NAD(P)-bd_dom_sf"/>
</dbReference>